<dbReference type="SUPFAM" id="SSF53474">
    <property type="entry name" value="alpha/beta-Hydrolases"/>
    <property type="match status" value="1"/>
</dbReference>
<dbReference type="AlphaFoldDB" id="A0AAD5IHH2"/>
<dbReference type="GO" id="GO:0006629">
    <property type="term" value="P:lipid metabolic process"/>
    <property type="evidence" value="ECO:0007669"/>
    <property type="project" value="InterPro"/>
</dbReference>
<dbReference type="InterPro" id="IPR044819">
    <property type="entry name" value="OBL-like"/>
</dbReference>
<dbReference type="InterPro" id="IPR029058">
    <property type="entry name" value="AB_hydrolase_fold"/>
</dbReference>
<name>A0AAD5IHH2_ACENE</name>
<comment type="caution">
    <text evidence="3">The sequence shown here is derived from an EMBL/GenBank/DDBJ whole genome shotgun (WGS) entry which is preliminary data.</text>
</comment>
<evidence type="ECO:0000256" key="1">
    <source>
        <dbReference type="ARBA" id="ARBA00022801"/>
    </source>
</evidence>
<protein>
    <recommendedName>
        <fullName evidence="2">Fungal lipase-type domain-containing protein</fullName>
    </recommendedName>
</protein>
<organism evidence="3 4">
    <name type="scientific">Acer negundo</name>
    <name type="common">Box elder</name>
    <dbReference type="NCBI Taxonomy" id="4023"/>
    <lineage>
        <taxon>Eukaryota</taxon>
        <taxon>Viridiplantae</taxon>
        <taxon>Streptophyta</taxon>
        <taxon>Embryophyta</taxon>
        <taxon>Tracheophyta</taxon>
        <taxon>Spermatophyta</taxon>
        <taxon>Magnoliopsida</taxon>
        <taxon>eudicotyledons</taxon>
        <taxon>Gunneridae</taxon>
        <taxon>Pentapetalae</taxon>
        <taxon>rosids</taxon>
        <taxon>malvids</taxon>
        <taxon>Sapindales</taxon>
        <taxon>Sapindaceae</taxon>
        <taxon>Hippocastanoideae</taxon>
        <taxon>Acereae</taxon>
        <taxon>Acer</taxon>
    </lineage>
</organism>
<feature type="domain" description="Fungal lipase-type" evidence="2">
    <location>
        <begin position="207"/>
        <end position="365"/>
    </location>
</feature>
<dbReference type="GO" id="GO:0004806">
    <property type="term" value="F:triacylglycerol lipase activity"/>
    <property type="evidence" value="ECO:0007669"/>
    <property type="project" value="InterPro"/>
</dbReference>
<reference evidence="3" key="1">
    <citation type="journal article" date="2022" name="Plant J.">
        <title>Strategies of tolerance reflected in two North American maple genomes.</title>
        <authorList>
            <person name="McEvoy S.L."/>
            <person name="Sezen U.U."/>
            <person name="Trouern-Trend A."/>
            <person name="McMahon S.M."/>
            <person name="Schaberg P.G."/>
            <person name="Yang J."/>
            <person name="Wegrzyn J.L."/>
            <person name="Swenson N.G."/>
        </authorList>
    </citation>
    <scope>NUCLEOTIDE SEQUENCE</scope>
    <source>
        <strain evidence="3">91603</strain>
    </source>
</reference>
<evidence type="ECO:0000259" key="2">
    <source>
        <dbReference type="Pfam" id="PF01764"/>
    </source>
</evidence>
<reference evidence="3" key="2">
    <citation type="submission" date="2023-02" db="EMBL/GenBank/DDBJ databases">
        <authorList>
            <person name="Swenson N.G."/>
            <person name="Wegrzyn J.L."/>
            <person name="Mcevoy S.L."/>
        </authorList>
    </citation>
    <scope>NUCLEOTIDE SEQUENCE</scope>
    <source>
        <strain evidence="3">91603</strain>
        <tissue evidence="3">Leaf</tissue>
    </source>
</reference>
<proteinExistence type="predicted"/>
<dbReference type="PANTHER" id="PTHR46086">
    <property type="entry name" value="ALPHA/BETA-HYDROLASES SUPERFAMILY PROTEIN"/>
    <property type="match status" value="1"/>
</dbReference>
<dbReference type="Proteomes" id="UP001064489">
    <property type="component" value="Chromosome 10"/>
</dbReference>
<keyword evidence="1" id="KW-0378">Hydrolase</keyword>
<dbReference type="Gene3D" id="3.40.50.1820">
    <property type="entry name" value="alpha/beta hydrolase"/>
    <property type="match status" value="1"/>
</dbReference>
<evidence type="ECO:0000313" key="3">
    <source>
        <dbReference type="EMBL" id="KAI9164966.1"/>
    </source>
</evidence>
<gene>
    <name evidence="3" type="ORF">LWI28_005258</name>
</gene>
<sequence length="518" mass="60119">MARTNMGSDHHKISDNYMILRPEEASLCDLIGILVSRNIAGKACVVPTNLREENFKVRWIMVMSLSGQKLLQFFSIPMSKLGSALEKWLNILSSNHNLDLLLLRFLQGKVVIPEKTGDKFLSVIGHLDKRVELDKNIKHGDCRYYAMLCAMASKVSYENKAVVEKTVQDCWKMELLGFYDFWNDYQKKRTTQAFMFQDKISDPDTIIIAFRGTEPFDADAWCTDIDLSWYEFDMGKIHEGFIKALGLVINQGWPKEYEQDSKKPLAYYTLREELKKFLKQNSRTKFIVTGHSLGGALAILFPAVLALHEESQLLERLEGVYTFGQPRVGDEKFKNFMENQLDKYQNFKYLRFVYCNDLIPRLPHDDSTFLFKHFGTCLYYSSCYRGKIVEEEPDKNYVLLRAMKMIQRFLNASWELLRSFMIPYMEGSDFAETGFLKFARFLGLVFHGLAAHNPQDYVNLTRLGFPDDIIIQASRKIYGKVSEREICKGDECVKRGREIVVRPRELTFISVRLNLAFL</sequence>
<dbReference type="PANTHER" id="PTHR46086:SF9">
    <property type="entry name" value="FUNGAL LIPASE-LIKE DOMAIN-CONTAINING PROTEIN"/>
    <property type="match status" value="1"/>
</dbReference>
<dbReference type="InterPro" id="IPR002921">
    <property type="entry name" value="Fungal_lipase-type"/>
</dbReference>
<accession>A0AAD5IHH2</accession>
<evidence type="ECO:0000313" key="4">
    <source>
        <dbReference type="Proteomes" id="UP001064489"/>
    </source>
</evidence>
<keyword evidence="4" id="KW-1185">Reference proteome</keyword>
<dbReference type="CDD" id="cd00519">
    <property type="entry name" value="Lipase_3"/>
    <property type="match status" value="1"/>
</dbReference>
<dbReference type="EMBL" id="JAJSOW010000105">
    <property type="protein sequence ID" value="KAI9164966.1"/>
    <property type="molecule type" value="Genomic_DNA"/>
</dbReference>
<dbReference type="Pfam" id="PF01764">
    <property type="entry name" value="Lipase_3"/>
    <property type="match status" value="1"/>
</dbReference>